<dbReference type="EMBL" id="JBCEZU010000056">
    <property type="protein sequence ID" value="KAK9535276.1"/>
    <property type="molecule type" value="Genomic_DNA"/>
</dbReference>
<proteinExistence type="predicted"/>
<reference evidence="1 2" key="1">
    <citation type="journal article" date="2024" name="Genome Biol. Evol.">
        <title>Chromosome-level genome assembly of the viviparous eelpout Zoarces viviparus.</title>
        <authorList>
            <person name="Fuhrmann N."/>
            <person name="Brasseur M.V."/>
            <person name="Bakowski C.E."/>
            <person name="Podsiadlowski L."/>
            <person name="Prost S."/>
            <person name="Krehenwinkel H."/>
            <person name="Mayer C."/>
        </authorList>
    </citation>
    <scope>NUCLEOTIDE SEQUENCE [LARGE SCALE GENOMIC DNA]</scope>
    <source>
        <strain evidence="1">NO-MEL_2022_Ind0_liver</strain>
    </source>
</reference>
<dbReference type="Proteomes" id="UP001488805">
    <property type="component" value="Unassembled WGS sequence"/>
</dbReference>
<name>A0AAW1FKX7_ZOAVI</name>
<comment type="caution">
    <text evidence="1">The sequence shown here is derived from an EMBL/GenBank/DDBJ whole genome shotgun (WGS) entry which is preliminary data.</text>
</comment>
<evidence type="ECO:0000313" key="2">
    <source>
        <dbReference type="Proteomes" id="UP001488805"/>
    </source>
</evidence>
<organism evidence="1 2">
    <name type="scientific">Zoarces viviparus</name>
    <name type="common">Viviparous eelpout</name>
    <name type="synonym">Blennius viviparus</name>
    <dbReference type="NCBI Taxonomy" id="48416"/>
    <lineage>
        <taxon>Eukaryota</taxon>
        <taxon>Metazoa</taxon>
        <taxon>Chordata</taxon>
        <taxon>Craniata</taxon>
        <taxon>Vertebrata</taxon>
        <taxon>Euteleostomi</taxon>
        <taxon>Actinopterygii</taxon>
        <taxon>Neopterygii</taxon>
        <taxon>Teleostei</taxon>
        <taxon>Neoteleostei</taxon>
        <taxon>Acanthomorphata</taxon>
        <taxon>Eupercaria</taxon>
        <taxon>Perciformes</taxon>
        <taxon>Cottioidei</taxon>
        <taxon>Zoarcales</taxon>
        <taxon>Zoarcidae</taxon>
        <taxon>Zoarcinae</taxon>
        <taxon>Zoarces</taxon>
    </lineage>
</organism>
<protein>
    <submittedName>
        <fullName evidence="1">Uncharacterized protein</fullName>
    </submittedName>
</protein>
<sequence>MSVGISSAAGVQLRVQRNPFEHSVGVDSLKHSFVQPVSEQALLQATLHEAKLELKADIQKLSGRLSVLESQVSEILRLLSMRRRLSLPPTSSPKARVKYQDSFAASKPVTPKGRRWAFFTFTDFKNP</sequence>
<evidence type="ECO:0000313" key="1">
    <source>
        <dbReference type="EMBL" id="KAK9535276.1"/>
    </source>
</evidence>
<dbReference type="AlphaFoldDB" id="A0AAW1FKX7"/>
<accession>A0AAW1FKX7</accession>
<gene>
    <name evidence="1" type="ORF">VZT92_007666</name>
</gene>
<keyword evidence="2" id="KW-1185">Reference proteome</keyword>